<keyword evidence="3 6" id="KW-0808">Transferase</keyword>
<dbReference type="GO" id="GO:0004852">
    <property type="term" value="F:uroporphyrinogen-III synthase activity"/>
    <property type="evidence" value="ECO:0007669"/>
    <property type="project" value="InterPro"/>
</dbReference>
<dbReference type="InterPro" id="IPR000878">
    <property type="entry name" value="4pyrrol_Mease"/>
</dbReference>
<dbReference type="PANTHER" id="PTHR45790:SF3">
    <property type="entry name" value="S-ADENOSYL-L-METHIONINE-DEPENDENT UROPORPHYRINOGEN III METHYLTRANSFERASE, CHLOROPLASTIC"/>
    <property type="match status" value="1"/>
</dbReference>
<dbReference type="RefSeq" id="WP_004845508.1">
    <property type="nucleotide sequence ID" value="NZ_AP028249.1"/>
</dbReference>
<name>A0A174C3V2_9FIRM</name>
<dbReference type="GO" id="GO:0032259">
    <property type="term" value="P:methylation"/>
    <property type="evidence" value="ECO:0007669"/>
    <property type="project" value="UniProtKB-KW"/>
</dbReference>
<dbReference type="NCBIfam" id="TIGR01469">
    <property type="entry name" value="cobA_cysG_Cterm"/>
    <property type="match status" value="1"/>
</dbReference>
<dbReference type="InterPro" id="IPR006366">
    <property type="entry name" value="CobA/CysG_C"/>
</dbReference>
<evidence type="ECO:0000256" key="2">
    <source>
        <dbReference type="ARBA" id="ARBA00022603"/>
    </source>
</evidence>
<dbReference type="PROSITE" id="PS00840">
    <property type="entry name" value="SUMT_2"/>
    <property type="match status" value="1"/>
</dbReference>
<dbReference type="InterPro" id="IPR003754">
    <property type="entry name" value="4pyrrol_synth_uPrphyn_synth"/>
</dbReference>
<organism evidence="9 11">
    <name type="scientific">[Ruminococcus] torques</name>
    <dbReference type="NCBI Taxonomy" id="33039"/>
    <lineage>
        <taxon>Bacteria</taxon>
        <taxon>Bacillati</taxon>
        <taxon>Bacillota</taxon>
        <taxon>Clostridia</taxon>
        <taxon>Lachnospirales</taxon>
        <taxon>Lachnospiraceae</taxon>
        <taxon>Mediterraneibacter</taxon>
    </lineage>
</organism>
<dbReference type="EMBL" id="RCYR01000001">
    <property type="protein sequence ID" value="RYS82304.1"/>
    <property type="molecule type" value="Genomic_DNA"/>
</dbReference>
<dbReference type="Proteomes" id="UP000095787">
    <property type="component" value="Unassembled WGS sequence"/>
</dbReference>
<comment type="similarity">
    <text evidence="6">Belongs to the precorrin methyltransferase family.</text>
</comment>
<dbReference type="CDD" id="cd11642">
    <property type="entry name" value="SUMT"/>
    <property type="match status" value="1"/>
</dbReference>
<keyword evidence="2 6" id="KW-0489">Methyltransferase</keyword>
<evidence type="ECO:0000259" key="7">
    <source>
        <dbReference type="Pfam" id="PF00590"/>
    </source>
</evidence>
<dbReference type="Gene3D" id="3.40.50.10090">
    <property type="match status" value="2"/>
</dbReference>
<dbReference type="AlphaFoldDB" id="A0A174C3V2"/>
<sequence length="515" mass="56818">MEQSLYGKVWIAGAGPGDAGLLTLRTAELIEEADVIVYDALLSAEILSRIPRETETIYVGKHAGNHPVPQEEINQILVREAKKGKRVLRLKGGDPFVFGRGGEEIEILRNEKISFEIIPGITSSVAVPAYAGIPVTHRDYTSSFHVITGHTRRDVKPDIDYEALVKLNATLIFLMGVSAMETILTELIKAGMPEDMPAAVIERGTTARQRQVCATVKTLKQQADEAKIKAPAIIVVGKVCSLSEEFHWIKDRILGGKQFLVTRPRQNSSALAKRLRNLGAQVIEMPSIHTVAIDPNERLKKALGEIQHSEKEEWFVFTSPIGVHVFFEQLEKEAWDMRRLLAGKAQIKIAAIGSATAAALKEHGLFADIVPKIYNAGELGKTLAENISEYSAVTIFRAEEGSLELLPPLMETGVPVNDIALYRTEYEVSSLLRHKIEKMFQKEEIDAVTFTSASTVKGFVKAIKNVELQNVSAVCIGEQTAAEARKYGMKIQVAKRADMDAMTEKIVECFGNVNF</sequence>
<keyword evidence="4" id="KW-0949">S-adenosyl-L-methionine</keyword>
<dbReference type="InterPro" id="IPR036108">
    <property type="entry name" value="4pyrrol_syn_uPrphyn_synt_sf"/>
</dbReference>
<keyword evidence="5" id="KW-0627">Porphyrin biosynthesis</keyword>
<dbReference type="GO" id="GO:0019354">
    <property type="term" value="P:siroheme biosynthetic process"/>
    <property type="evidence" value="ECO:0007669"/>
    <property type="project" value="InterPro"/>
</dbReference>
<dbReference type="GeneID" id="97329193"/>
<dbReference type="InterPro" id="IPR014776">
    <property type="entry name" value="4pyrrole_Mease_sub2"/>
</dbReference>
<dbReference type="InterPro" id="IPR014777">
    <property type="entry name" value="4pyrrole_Mease_sub1"/>
</dbReference>
<reference evidence="9 11" key="1">
    <citation type="submission" date="2015-09" db="EMBL/GenBank/DDBJ databases">
        <authorList>
            <consortium name="Pathogen Informatics"/>
        </authorList>
    </citation>
    <scope>NUCLEOTIDE SEQUENCE [LARGE SCALE GENOMIC DNA]</scope>
    <source>
        <strain evidence="9 11">2789STDY5834841</strain>
    </source>
</reference>
<dbReference type="NCBIfam" id="NF004790">
    <property type="entry name" value="PRK06136.1"/>
    <property type="match status" value="1"/>
</dbReference>
<dbReference type="FunFam" id="3.30.950.10:FF:000001">
    <property type="entry name" value="Siroheme synthase"/>
    <property type="match status" value="1"/>
</dbReference>
<evidence type="ECO:0000256" key="3">
    <source>
        <dbReference type="ARBA" id="ARBA00022679"/>
    </source>
</evidence>
<feature type="domain" description="Tetrapyrrole biosynthesis uroporphyrinogen III synthase" evidence="8">
    <location>
        <begin position="270"/>
        <end position="504"/>
    </location>
</feature>
<dbReference type="FunFam" id="3.40.1010.10:FF:000001">
    <property type="entry name" value="Siroheme synthase"/>
    <property type="match status" value="1"/>
</dbReference>
<accession>A0A174C3V2</accession>
<dbReference type="Pfam" id="PF02602">
    <property type="entry name" value="HEM4"/>
    <property type="match status" value="1"/>
</dbReference>
<dbReference type="EMBL" id="CYZO01000017">
    <property type="protein sequence ID" value="CUO06458.1"/>
    <property type="molecule type" value="Genomic_DNA"/>
</dbReference>
<dbReference type="SUPFAM" id="SSF69618">
    <property type="entry name" value="HemD-like"/>
    <property type="match status" value="1"/>
</dbReference>
<proteinExistence type="inferred from homology"/>
<evidence type="ECO:0000256" key="6">
    <source>
        <dbReference type="RuleBase" id="RU003960"/>
    </source>
</evidence>
<evidence type="ECO:0000313" key="9">
    <source>
        <dbReference type="EMBL" id="CUO06458.1"/>
    </source>
</evidence>
<dbReference type="Gene3D" id="3.30.950.10">
    <property type="entry name" value="Methyltransferase, Cobalt-precorrin-4 Transmethylase, Domain 2"/>
    <property type="match status" value="1"/>
</dbReference>
<evidence type="ECO:0000313" key="10">
    <source>
        <dbReference type="EMBL" id="RYS82304.1"/>
    </source>
</evidence>
<evidence type="ECO:0000259" key="8">
    <source>
        <dbReference type="Pfam" id="PF02602"/>
    </source>
</evidence>
<protein>
    <recommendedName>
        <fullName evidence="1">uroporphyrinogen-III C-methyltransferase</fullName>
        <ecNumber evidence="1">2.1.1.107</ecNumber>
    </recommendedName>
</protein>
<evidence type="ECO:0000256" key="4">
    <source>
        <dbReference type="ARBA" id="ARBA00022691"/>
    </source>
</evidence>
<dbReference type="PANTHER" id="PTHR45790">
    <property type="entry name" value="SIROHEME SYNTHASE-RELATED"/>
    <property type="match status" value="1"/>
</dbReference>
<dbReference type="GO" id="GO:0004851">
    <property type="term" value="F:uroporphyrin-III C-methyltransferase activity"/>
    <property type="evidence" value="ECO:0007669"/>
    <property type="project" value="UniProtKB-EC"/>
</dbReference>
<dbReference type="Pfam" id="PF00590">
    <property type="entry name" value="TP_methylase"/>
    <property type="match status" value="1"/>
</dbReference>
<evidence type="ECO:0000313" key="12">
    <source>
        <dbReference type="Proteomes" id="UP000292665"/>
    </source>
</evidence>
<dbReference type="Proteomes" id="UP000292665">
    <property type="component" value="Unassembled WGS sequence"/>
</dbReference>
<feature type="domain" description="Tetrapyrrole methylase" evidence="7">
    <location>
        <begin position="8"/>
        <end position="219"/>
    </location>
</feature>
<dbReference type="InterPro" id="IPR035996">
    <property type="entry name" value="4pyrrol_Methylase_sf"/>
</dbReference>
<evidence type="ECO:0000256" key="1">
    <source>
        <dbReference type="ARBA" id="ARBA00012162"/>
    </source>
</evidence>
<evidence type="ECO:0000313" key="11">
    <source>
        <dbReference type="Proteomes" id="UP000095787"/>
    </source>
</evidence>
<dbReference type="EC" id="2.1.1.107" evidence="1"/>
<gene>
    <name evidence="9" type="primary">cysG</name>
    <name evidence="10" type="synonym">cobA</name>
    <name evidence="10" type="ORF">EAI93_00950</name>
    <name evidence="9" type="ORF">ERS852456_01518</name>
</gene>
<dbReference type="InterPro" id="IPR050161">
    <property type="entry name" value="Siro_Cobalamin_biosynth"/>
</dbReference>
<dbReference type="CDD" id="cd06578">
    <property type="entry name" value="HemD"/>
    <property type="match status" value="1"/>
</dbReference>
<dbReference type="InterPro" id="IPR003043">
    <property type="entry name" value="Uropor_MeTrfase_CS"/>
</dbReference>
<dbReference type="SUPFAM" id="SSF53790">
    <property type="entry name" value="Tetrapyrrole methylase"/>
    <property type="match status" value="1"/>
</dbReference>
<dbReference type="Gene3D" id="3.40.1010.10">
    <property type="entry name" value="Cobalt-precorrin-4 Transmethylase, Domain 1"/>
    <property type="match status" value="1"/>
</dbReference>
<reference evidence="10 12" key="2">
    <citation type="journal article" date="2019" name="Science, e1252229">
        <title>Invertible promoters mediate bacterial phase variation, antibiotic resistance, and host adaptation in the gut.</title>
        <authorList>
            <person name="Jiang X."/>
            <person name="Hall A.B."/>
            <person name="Arthur T.D."/>
            <person name="Plichta D.R."/>
            <person name="Covington C.T."/>
            <person name="Poyet M."/>
            <person name="Crothers J."/>
            <person name="Moses P.L."/>
            <person name="Tolonen A.C."/>
            <person name="Vlamakis H."/>
            <person name="Alm E.J."/>
            <person name="Xavier R.J."/>
        </authorList>
    </citation>
    <scope>NUCLEOTIDE SEQUENCE [LARGE SCALE GENOMIC DNA]</scope>
    <source>
        <strain evidence="10">Aa_0143</strain>
        <strain evidence="12">aa_0143</strain>
    </source>
</reference>
<evidence type="ECO:0000256" key="5">
    <source>
        <dbReference type="ARBA" id="ARBA00023244"/>
    </source>
</evidence>